<dbReference type="Gene3D" id="1.10.10.60">
    <property type="entry name" value="Homeodomain-like"/>
    <property type="match status" value="1"/>
</dbReference>
<dbReference type="InterPro" id="IPR018060">
    <property type="entry name" value="HTH_AraC"/>
</dbReference>
<accession>A0A543FFK9</accession>
<dbReference type="GO" id="GO:0003700">
    <property type="term" value="F:DNA-binding transcription factor activity"/>
    <property type="evidence" value="ECO:0007669"/>
    <property type="project" value="InterPro"/>
</dbReference>
<dbReference type="InterPro" id="IPR009057">
    <property type="entry name" value="Homeodomain-like_sf"/>
</dbReference>
<dbReference type="PANTHER" id="PTHR46796:SF12">
    <property type="entry name" value="HTH-TYPE DNA-BINDING TRANSCRIPTIONAL ACTIVATOR EUTR"/>
    <property type="match status" value="1"/>
</dbReference>
<dbReference type="InterPro" id="IPR035418">
    <property type="entry name" value="AraC-bd_2"/>
</dbReference>
<name>A0A543FFK9_9NOCA</name>
<evidence type="ECO:0000313" key="6">
    <source>
        <dbReference type="Proteomes" id="UP000316331"/>
    </source>
</evidence>
<dbReference type="GO" id="GO:0043565">
    <property type="term" value="F:sequence-specific DNA binding"/>
    <property type="evidence" value="ECO:0007669"/>
    <property type="project" value="InterPro"/>
</dbReference>
<dbReference type="SUPFAM" id="SSF46689">
    <property type="entry name" value="Homeodomain-like"/>
    <property type="match status" value="1"/>
</dbReference>
<evidence type="ECO:0000313" key="5">
    <source>
        <dbReference type="EMBL" id="TQM32653.1"/>
    </source>
</evidence>
<evidence type="ECO:0000256" key="3">
    <source>
        <dbReference type="ARBA" id="ARBA00023163"/>
    </source>
</evidence>
<dbReference type="SMART" id="SM00342">
    <property type="entry name" value="HTH_ARAC"/>
    <property type="match status" value="1"/>
</dbReference>
<reference evidence="5 6" key="1">
    <citation type="submission" date="2019-06" db="EMBL/GenBank/DDBJ databases">
        <title>Sequencing the genomes of 1000 actinobacteria strains.</title>
        <authorList>
            <person name="Klenk H.-P."/>
        </authorList>
    </citation>
    <scope>NUCLEOTIDE SEQUENCE [LARGE SCALE GENOMIC DNA]</scope>
    <source>
        <strain evidence="5 6">DSM 103495</strain>
    </source>
</reference>
<sequence>MLSAPAACVSTFRTEDPAAAHDHVAATFAHHELVLDERRGIDFALEAVRSESLTVGRMAYGTDARIDGPPMQTCYHVNLSVAGQSTVAQRGTHRSFGAGEAGVAFVHDAPVSIRWSADAAHYHINLRRMPFERHAARLLGRRDTEPVRFDLTFPIVSPAGRALLASTRFVYDELAREGGVSTMPLACRELESTLMTQILLTAPSQLTPILTGSAPSIGHARVREAVAYIHAHPDADISTAELAARAGVTARALQLGFRDAVGMSPSTYVRSVRLDRVRDELASGRAASVSDAAMKWGFFHLGRFAQQYRERFGELPSETAVGAGRGGLDARP</sequence>
<comment type="caution">
    <text evidence="5">The sequence shown here is derived from an EMBL/GenBank/DDBJ whole genome shotgun (WGS) entry which is preliminary data.</text>
</comment>
<evidence type="ECO:0000256" key="1">
    <source>
        <dbReference type="ARBA" id="ARBA00023015"/>
    </source>
</evidence>
<proteinExistence type="predicted"/>
<dbReference type="PROSITE" id="PS00041">
    <property type="entry name" value="HTH_ARAC_FAMILY_1"/>
    <property type="match status" value="1"/>
</dbReference>
<dbReference type="EMBL" id="VFPG01000001">
    <property type="protein sequence ID" value="TQM32653.1"/>
    <property type="molecule type" value="Genomic_DNA"/>
</dbReference>
<dbReference type="RefSeq" id="WP_246124142.1">
    <property type="nucleotide sequence ID" value="NZ_VFPG01000001.1"/>
</dbReference>
<keyword evidence="6" id="KW-1185">Reference proteome</keyword>
<keyword evidence="3" id="KW-0804">Transcription</keyword>
<evidence type="ECO:0000259" key="4">
    <source>
        <dbReference type="PROSITE" id="PS01124"/>
    </source>
</evidence>
<dbReference type="Pfam" id="PF12833">
    <property type="entry name" value="HTH_18"/>
    <property type="match status" value="1"/>
</dbReference>
<gene>
    <name evidence="5" type="ORF">FB390_4347</name>
</gene>
<dbReference type="InterPro" id="IPR050204">
    <property type="entry name" value="AraC_XylS_family_regulators"/>
</dbReference>
<dbReference type="Pfam" id="PF14525">
    <property type="entry name" value="AraC_binding_2"/>
    <property type="match status" value="1"/>
</dbReference>
<keyword evidence="1" id="KW-0805">Transcription regulation</keyword>
<dbReference type="AlphaFoldDB" id="A0A543FFK9"/>
<dbReference type="Proteomes" id="UP000316331">
    <property type="component" value="Unassembled WGS sequence"/>
</dbReference>
<dbReference type="PROSITE" id="PS01124">
    <property type="entry name" value="HTH_ARAC_FAMILY_2"/>
    <property type="match status" value="1"/>
</dbReference>
<feature type="domain" description="HTH araC/xylS-type" evidence="4">
    <location>
        <begin position="223"/>
        <end position="322"/>
    </location>
</feature>
<keyword evidence="2" id="KW-0238">DNA-binding</keyword>
<dbReference type="InterPro" id="IPR018062">
    <property type="entry name" value="HTH_AraC-typ_CS"/>
</dbReference>
<organism evidence="5 6">
    <name type="scientific">Nocardia bhagyanarayanae</name>
    <dbReference type="NCBI Taxonomy" id="1215925"/>
    <lineage>
        <taxon>Bacteria</taxon>
        <taxon>Bacillati</taxon>
        <taxon>Actinomycetota</taxon>
        <taxon>Actinomycetes</taxon>
        <taxon>Mycobacteriales</taxon>
        <taxon>Nocardiaceae</taxon>
        <taxon>Nocardia</taxon>
    </lineage>
</organism>
<protein>
    <submittedName>
        <fullName evidence="5">Helix-turn-helix protein</fullName>
    </submittedName>
</protein>
<evidence type="ECO:0000256" key="2">
    <source>
        <dbReference type="ARBA" id="ARBA00023125"/>
    </source>
</evidence>
<dbReference type="PANTHER" id="PTHR46796">
    <property type="entry name" value="HTH-TYPE TRANSCRIPTIONAL ACTIVATOR RHAS-RELATED"/>
    <property type="match status" value="1"/>
</dbReference>